<accession>A0ABT0L6V9</accession>
<keyword evidence="1" id="KW-0472">Membrane</keyword>
<keyword evidence="3" id="KW-1185">Reference proteome</keyword>
<proteinExistence type="predicted"/>
<evidence type="ECO:0000313" key="3">
    <source>
        <dbReference type="Proteomes" id="UP001203423"/>
    </source>
</evidence>
<sequence length="102" mass="11260">MHLVKKELKDGHSQITFPNRQADGALVVTMVFYASGKLVIYLGGAVFYTVKMQLTVMENGIDYDNPADELSYVISAEQYHFSISAAVYAELICLPEFSDCAG</sequence>
<evidence type="ECO:0000313" key="2">
    <source>
        <dbReference type="EMBL" id="MCL1123437.1"/>
    </source>
</evidence>
<dbReference type="EMBL" id="JAKIKS010000006">
    <property type="protein sequence ID" value="MCL1123437.1"/>
    <property type="molecule type" value="Genomic_DNA"/>
</dbReference>
<evidence type="ECO:0000256" key="1">
    <source>
        <dbReference type="SAM" id="Phobius"/>
    </source>
</evidence>
<dbReference type="RefSeq" id="WP_248938725.1">
    <property type="nucleotide sequence ID" value="NZ_JAKIKS010000006.1"/>
</dbReference>
<feature type="transmembrane region" description="Helical" evidence="1">
    <location>
        <begin position="25"/>
        <end position="50"/>
    </location>
</feature>
<organism evidence="2 3">
    <name type="scientific">Shewanella surugensis</name>
    <dbReference type="NCBI Taxonomy" id="212020"/>
    <lineage>
        <taxon>Bacteria</taxon>
        <taxon>Pseudomonadati</taxon>
        <taxon>Pseudomonadota</taxon>
        <taxon>Gammaproteobacteria</taxon>
        <taxon>Alteromonadales</taxon>
        <taxon>Shewanellaceae</taxon>
        <taxon>Shewanella</taxon>
    </lineage>
</organism>
<reference evidence="2 3" key="1">
    <citation type="submission" date="2022-01" db="EMBL/GenBank/DDBJ databases">
        <title>Whole genome-based taxonomy of the Shewanellaceae.</title>
        <authorList>
            <person name="Martin-Rodriguez A.J."/>
        </authorList>
    </citation>
    <scope>NUCLEOTIDE SEQUENCE [LARGE SCALE GENOMIC DNA]</scope>
    <source>
        <strain evidence="2 3">DSM 17177</strain>
    </source>
</reference>
<dbReference type="Proteomes" id="UP001203423">
    <property type="component" value="Unassembled WGS sequence"/>
</dbReference>
<protein>
    <submittedName>
        <fullName evidence="2">Uncharacterized protein</fullName>
    </submittedName>
</protein>
<keyword evidence="1" id="KW-0812">Transmembrane</keyword>
<gene>
    <name evidence="2" type="ORF">L2764_02805</name>
</gene>
<comment type="caution">
    <text evidence="2">The sequence shown here is derived from an EMBL/GenBank/DDBJ whole genome shotgun (WGS) entry which is preliminary data.</text>
</comment>
<name>A0ABT0L6V9_9GAMM</name>
<keyword evidence="1" id="KW-1133">Transmembrane helix</keyword>